<sequence length="232" mass="25316">MGQQHAEWIGVAPFLEEDLAFCSIGQDELGHAASLYAIVAGDGDPTVVGDPAIDELAFHRDPADWRSCRLVEEPSGDWGHVLVRHWLYDAAEELRWDLVSESTLVPLAEAAVRAASEEWFHRRHADGLLDVLLVGSDSRERLLAALDDLLPVAVGLFDPVSGEDEAVAAGVAAAPFDTCLPTWTGRVRDRFGVDPSCTVPSPPNGRRDRSPAFAPLLERMREVFALDPTATW</sequence>
<evidence type="ECO:0008006" key="2">
    <source>
        <dbReference type="Google" id="ProtNLM"/>
    </source>
</evidence>
<organism evidence="1">
    <name type="scientific">marine metagenome</name>
    <dbReference type="NCBI Taxonomy" id="408172"/>
    <lineage>
        <taxon>unclassified sequences</taxon>
        <taxon>metagenomes</taxon>
        <taxon>ecological metagenomes</taxon>
    </lineage>
</organism>
<reference evidence="1" key="1">
    <citation type="submission" date="2018-05" db="EMBL/GenBank/DDBJ databases">
        <authorList>
            <person name="Lanie J.A."/>
            <person name="Ng W.-L."/>
            <person name="Kazmierczak K.M."/>
            <person name="Andrzejewski T.M."/>
            <person name="Davidsen T.M."/>
            <person name="Wayne K.J."/>
            <person name="Tettelin H."/>
            <person name="Glass J.I."/>
            <person name="Rusch D."/>
            <person name="Podicherti R."/>
            <person name="Tsui H.-C.T."/>
            <person name="Winkler M.E."/>
        </authorList>
    </citation>
    <scope>NUCLEOTIDE SEQUENCE</scope>
</reference>
<dbReference type="InterPro" id="IPR052703">
    <property type="entry name" value="Aromatic_CoA_ox/epox"/>
</dbReference>
<dbReference type="Gene3D" id="1.20.1260.10">
    <property type="match status" value="1"/>
</dbReference>
<protein>
    <recommendedName>
        <fullName evidence="2">Phenylacetate-CoA oxygenase subunit PaaI</fullName>
    </recommendedName>
</protein>
<dbReference type="EMBL" id="UINC01001953">
    <property type="protein sequence ID" value="SUZ91163.1"/>
    <property type="molecule type" value="Genomic_DNA"/>
</dbReference>
<dbReference type="GO" id="GO:0005829">
    <property type="term" value="C:cytosol"/>
    <property type="evidence" value="ECO:0007669"/>
    <property type="project" value="TreeGrafter"/>
</dbReference>
<dbReference type="Pfam" id="PF05138">
    <property type="entry name" value="PaaA_PaaC"/>
    <property type="match status" value="1"/>
</dbReference>
<dbReference type="PANTHER" id="PTHR30458:SF0">
    <property type="entry name" value="1,2-PHENYLACETYL-COA EPOXIDASE, SUBUNIT C"/>
    <property type="match status" value="1"/>
</dbReference>
<gene>
    <name evidence="1" type="ORF">METZ01_LOCUS44017</name>
</gene>
<proteinExistence type="predicted"/>
<dbReference type="GO" id="GO:0010124">
    <property type="term" value="P:phenylacetate catabolic process"/>
    <property type="evidence" value="ECO:0007669"/>
    <property type="project" value="InterPro"/>
</dbReference>
<evidence type="ECO:0000313" key="1">
    <source>
        <dbReference type="EMBL" id="SUZ91163.1"/>
    </source>
</evidence>
<accession>A0A381RQN2</accession>
<dbReference type="InterPro" id="IPR007814">
    <property type="entry name" value="PaaA_PaaC"/>
</dbReference>
<dbReference type="AlphaFoldDB" id="A0A381RQN2"/>
<name>A0A381RQN2_9ZZZZ</name>
<dbReference type="PANTHER" id="PTHR30458">
    <property type="entry name" value="PHENYLACETIC ACID DEGRADATION PROTEIN PAA"/>
    <property type="match status" value="1"/>
</dbReference>
<dbReference type="InterPro" id="IPR012347">
    <property type="entry name" value="Ferritin-like"/>
</dbReference>
<dbReference type="InterPro" id="IPR011882">
    <property type="entry name" value="PaaC"/>
</dbReference>
<dbReference type="InterPro" id="IPR009078">
    <property type="entry name" value="Ferritin-like_SF"/>
</dbReference>
<dbReference type="SUPFAM" id="SSF47240">
    <property type="entry name" value="Ferritin-like"/>
    <property type="match status" value="1"/>
</dbReference>
<dbReference type="NCBIfam" id="TIGR02158">
    <property type="entry name" value="PA_CoA_Oxy3"/>
    <property type="match status" value="1"/>
</dbReference>